<evidence type="ECO:0000256" key="5">
    <source>
        <dbReference type="ARBA" id="ARBA00024416"/>
    </source>
</evidence>
<reference evidence="8 9" key="1">
    <citation type="submission" date="2023-07" db="EMBL/GenBank/DDBJ databases">
        <title>Sorghum-associated microbial communities from plants grown in Nebraska, USA.</title>
        <authorList>
            <person name="Schachtman D."/>
        </authorList>
    </citation>
    <scope>NUCLEOTIDE SEQUENCE [LARGE SCALE GENOMIC DNA]</scope>
    <source>
        <strain evidence="8 9">BE313</strain>
    </source>
</reference>
<evidence type="ECO:0000256" key="1">
    <source>
        <dbReference type="ARBA" id="ARBA00022676"/>
    </source>
</evidence>
<evidence type="ECO:0000313" key="8">
    <source>
        <dbReference type="EMBL" id="MDR7376018.1"/>
    </source>
</evidence>
<keyword evidence="2" id="KW-0808">Transferase</keyword>
<dbReference type="NCBIfam" id="TIGR03837">
    <property type="entry name" value="efp_Arg_rhamno"/>
    <property type="match status" value="1"/>
</dbReference>
<comment type="function">
    <text evidence="3">Protein-arginine rhamnosyltransferase that catalyzes the transfer of a single rhamnose to elongation factor P (EF-P) on 'Lys-32', a modification required for EF-P-dependent rescue of polyproline stalled ribosomes.</text>
</comment>
<name>A0ABU2C3W3_9BURK</name>
<organism evidence="8 9">
    <name type="scientific">Rhodoferax ferrireducens</name>
    <dbReference type="NCBI Taxonomy" id="192843"/>
    <lineage>
        <taxon>Bacteria</taxon>
        <taxon>Pseudomonadati</taxon>
        <taxon>Pseudomonadota</taxon>
        <taxon>Betaproteobacteria</taxon>
        <taxon>Burkholderiales</taxon>
        <taxon>Comamonadaceae</taxon>
        <taxon>Rhodoferax</taxon>
    </lineage>
</organism>
<protein>
    <recommendedName>
        <fullName evidence="5">Protein-arginine rhamnosyltransferase</fullName>
    </recommendedName>
    <alternativeName>
        <fullName evidence="6">EF-P arginine rhamnosyltransferase</fullName>
    </alternativeName>
</protein>
<evidence type="ECO:0000256" key="4">
    <source>
        <dbReference type="ARBA" id="ARBA00024346"/>
    </source>
</evidence>
<gene>
    <name evidence="8" type="ORF">J2X19_000676</name>
</gene>
<accession>A0ABU2C3W3</accession>
<comment type="caution">
    <text evidence="8">The sequence shown here is derived from an EMBL/GenBank/DDBJ whole genome shotgun (WGS) entry which is preliminary data.</text>
</comment>
<sequence length="376" mass="42386">MKPQRWDIFCQVIDNFGDIGVCWRLSCGLAARGVQVRLWVDDASALAWMAPEGCPGVEVRPWTQPLELQNLQNLQPSDVWVEAFGCDIAPEFVAACVGYTCANGAKPLWINLEYLSAERYVERSHALPSLLRDGPAAGRQKWFFYPGFSGKTGGLLRETNLAQRQTSFDRSAWLQDLWPRLQHGFGAPQAVDGEQLVSLFCYEPPALQVWLEQLASAPRQTRLLVTAGRASRAVQALLSDENCLQRLSHLQGQLSISYLPALTQRDFDHLLWAADWNLVRGEDSLVRAIWAGKPFVWQIYPQHDAAHHVKLEAFLDMAQAPDSLRQFQRVWNGLEAAALPVLDLETWGQNARDLRARLLQQADLVSQLLTFQSETR</sequence>
<dbReference type="Pfam" id="PF10093">
    <property type="entry name" value="EarP"/>
    <property type="match status" value="1"/>
</dbReference>
<evidence type="ECO:0000256" key="3">
    <source>
        <dbReference type="ARBA" id="ARBA00024303"/>
    </source>
</evidence>
<keyword evidence="1" id="KW-0328">Glycosyltransferase</keyword>
<evidence type="ECO:0000313" key="9">
    <source>
        <dbReference type="Proteomes" id="UP001180487"/>
    </source>
</evidence>
<dbReference type="PIRSF" id="PIRSF015557">
    <property type="entry name" value="UCP015557"/>
    <property type="match status" value="1"/>
</dbReference>
<dbReference type="InterPro" id="IPR016633">
    <property type="entry name" value="EarP"/>
</dbReference>
<evidence type="ECO:0000256" key="7">
    <source>
        <dbReference type="ARBA" id="ARBA00048472"/>
    </source>
</evidence>
<dbReference type="Proteomes" id="UP001180487">
    <property type="component" value="Unassembled WGS sequence"/>
</dbReference>
<dbReference type="RefSeq" id="WP_310370658.1">
    <property type="nucleotide sequence ID" value="NZ_JAVDXT010000001.1"/>
</dbReference>
<proteinExistence type="inferred from homology"/>
<comment type="catalytic activity">
    <reaction evidence="7">
        <text>dTDP-beta-L-rhamnose + L-arginyl-[protein] = N(omega)-(alpha-L-rhamnosyl)-L-arginyl-[protein] + dTDP + H(+)</text>
        <dbReference type="Rhea" id="RHEA:66692"/>
        <dbReference type="Rhea" id="RHEA-COMP:10532"/>
        <dbReference type="Rhea" id="RHEA-COMP:17096"/>
        <dbReference type="ChEBI" id="CHEBI:15378"/>
        <dbReference type="ChEBI" id="CHEBI:29965"/>
        <dbReference type="ChEBI" id="CHEBI:57510"/>
        <dbReference type="ChEBI" id="CHEBI:58369"/>
        <dbReference type="ChEBI" id="CHEBI:167445"/>
    </reaction>
    <physiologicalReaction direction="left-to-right" evidence="7">
        <dbReference type="Rhea" id="RHEA:66693"/>
    </physiologicalReaction>
</comment>
<dbReference type="EMBL" id="JAVDXT010000001">
    <property type="protein sequence ID" value="MDR7376018.1"/>
    <property type="molecule type" value="Genomic_DNA"/>
</dbReference>
<evidence type="ECO:0000256" key="6">
    <source>
        <dbReference type="ARBA" id="ARBA00030025"/>
    </source>
</evidence>
<keyword evidence="9" id="KW-1185">Reference proteome</keyword>
<evidence type="ECO:0000256" key="2">
    <source>
        <dbReference type="ARBA" id="ARBA00022679"/>
    </source>
</evidence>
<comment type="similarity">
    <text evidence="4">Belongs to the glycosyltransferase 104 family.</text>
</comment>